<dbReference type="KEGG" id="tcy:Thicy_1261"/>
<reference evidence="6 7" key="1">
    <citation type="submission" date="2011-05" db="EMBL/GenBank/DDBJ databases">
        <title>Complete sequence of Thioalkalimicrobium cyclicum ALM1.</title>
        <authorList>
            <consortium name="US DOE Joint Genome Institute"/>
            <person name="Lucas S."/>
            <person name="Han J."/>
            <person name="Lapidus A."/>
            <person name="Cheng J.-F."/>
            <person name="Goodwin L."/>
            <person name="Pitluck S."/>
            <person name="Peters L."/>
            <person name="Mikhailova N."/>
            <person name="Davenport K."/>
            <person name="Han C."/>
            <person name="Tapia R."/>
            <person name="Land M."/>
            <person name="Hauser L."/>
            <person name="Kyrpides N."/>
            <person name="Ivanova N."/>
            <person name="Pagani I."/>
            <person name="Kappler U."/>
            <person name="Woyke T."/>
        </authorList>
    </citation>
    <scope>NUCLEOTIDE SEQUENCE [LARGE SCALE GENOMIC DNA]</scope>
    <source>
        <strain evidence="7">DSM 14477 / JCM 11371 / ALM1</strain>
    </source>
</reference>
<dbReference type="Gene3D" id="1.10.287.480">
    <property type="entry name" value="helix hairpin bin"/>
    <property type="match status" value="1"/>
</dbReference>
<evidence type="ECO:0000313" key="6">
    <source>
        <dbReference type="EMBL" id="AEG32028.1"/>
    </source>
</evidence>
<dbReference type="PANTHER" id="PTHR30111:SF1">
    <property type="entry name" value="33 KDA CHAPERONIN"/>
    <property type="match status" value="1"/>
</dbReference>
<keyword evidence="1" id="KW-0963">Cytoplasm</keyword>
<dbReference type="OrthoDB" id="9793753at2"/>
<evidence type="ECO:0000256" key="3">
    <source>
        <dbReference type="ARBA" id="ARBA00023157"/>
    </source>
</evidence>
<protein>
    <submittedName>
        <fullName evidence="6">Hsp33 protein</fullName>
    </submittedName>
</protein>
<keyword evidence="3" id="KW-1015">Disulfide bond</keyword>
<keyword evidence="5" id="KW-0676">Redox-active center</keyword>
<organism evidence="6 7">
    <name type="scientific">Thiomicrospira cyclica (strain DSM 14477 / JCM 11371 / ALM1)</name>
    <name type="common">Thioalkalimicrobium cyclicum</name>
    <dbReference type="NCBI Taxonomy" id="717773"/>
    <lineage>
        <taxon>Bacteria</taxon>
        <taxon>Pseudomonadati</taxon>
        <taxon>Pseudomonadota</taxon>
        <taxon>Gammaproteobacteria</taxon>
        <taxon>Thiotrichales</taxon>
        <taxon>Piscirickettsiaceae</taxon>
        <taxon>Thiomicrospira</taxon>
    </lineage>
</organism>
<dbReference type="AlphaFoldDB" id="F6D9A1"/>
<dbReference type="Proteomes" id="UP000009232">
    <property type="component" value="Chromosome"/>
</dbReference>
<dbReference type="EMBL" id="CP002776">
    <property type="protein sequence ID" value="AEG32028.1"/>
    <property type="molecule type" value="Genomic_DNA"/>
</dbReference>
<dbReference type="STRING" id="717773.Thicy_1261"/>
<proteinExistence type="predicted"/>
<dbReference type="GO" id="GO:0005737">
    <property type="term" value="C:cytoplasm"/>
    <property type="evidence" value="ECO:0007669"/>
    <property type="project" value="InterPro"/>
</dbReference>
<dbReference type="InterPro" id="IPR016154">
    <property type="entry name" value="Heat_shock_Hsp33_C"/>
</dbReference>
<gene>
    <name evidence="6" type="ordered locus">Thicy_1261</name>
</gene>
<dbReference type="Gene3D" id="3.90.1280.10">
    <property type="entry name" value="HSP33 redox switch-like"/>
    <property type="match status" value="1"/>
</dbReference>
<dbReference type="Gene3D" id="3.55.30.10">
    <property type="entry name" value="Hsp33 domain"/>
    <property type="match status" value="1"/>
</dbReference>
<evidence type="ECO:0000256" key="5">
    <source>
        <dbReference type="ARBA" id="ARBA00023284"/>
    </source>
</evidence>
<sequence length="281" mass="31758">MAQDTIQRFLFKNHAVRGQVLQLHQAWQSLLKDRHYPINLKQVFGELTAFAVLLANGMKYTGRLTLQVQGSGPVNLLVVDIDDELYLRGVAKTQAPLTDLIGAHALFGDGQILVTLENRQTDHFYQSYVARESDDLVVDLQGFLTQSEQLESRLFIAVSETKIGALYLQKMPETDGHDADAWDRVSHLAATVKPEELLELDSATLLTRLYHEEQVELFPARQPEYHCPGNREQVATMIKALGESEARAILAEQGEIVVHNDMCNRYERFNAEDINQLFKPA</sequence>
<accession>F6D9A1</accession>
<keyword evidence="2" id="KW-0862">Zinc</keyword>
<dbReference type="GO" id="GO:0044183">
    <property type="term" value="F:protein folding chaperone"/>
    <property type="evidence" value="ECO:0007669"/>
    <property type="project" value="TreeGrafter"/>
</dbReference>
<dbReference type="GO" id="GO:0051082">
    <property type="term" value="F:unfolded protein binding"/>
    <property type="evidence" value="ECO:0007669"/>
    <property type="project" value="InterPro"/>
</dbReference>
<evidence type="ECO:0000256" key="1">
    <source>
        <dbReference type="ARBA" id="ARBA00022490"/>
    </source>
</evidence>
<dbReference type="CDD" id="cd00498">
    <property type="entry name" value="Hsp33"/>
    <property type="match status" value="1"/>
</dbReference>
<keyword evidence="4" id="KW-0143">Chaperone</keyword>
<evidence type="ECO:0000313" key="7">
    <source>
        <dbReference type="Proteomes" id="UP000009232"/>
    </source>
</evidence>
<dbReference type="HOGENOM" id="CLU_054493_0_0_6"/>
<dbReference type="Pfam" id="PF01430">
    <property type="entry name" value="HSP33"/>
    <property type="match status" value="1"/>
</dbReference>
<dbReference type="InterPro" id="IPR000397">
    <property type="entry name" value="Heat_shock_Hsp33"/>
</dbReference>
<dbReference type="eggNOG" id="COG1281">
    <property type="taxonomic scope" value="Bacteria"/>
</dbReference>
<dbReference type="InterPro" id="IPR016153">
    <property type="entry name" value="Heat_shock_Hsp33_N"/>
</dbReference>
<dbReference type="SUPFAM" id="SSF64397">
    <property type="entry name" value="Hsp33 domain"/>
    <property type="match status" value="1"/>
</dbReference>
<keyword evidence="7" id="KW-1185">Reference proteome</keyword>
<evidence type="ECO:0000256" key="2">
    <source>
        <dbReference type="ARBA" id="ARBA00022833"/>
    </source>
</evidence>
<dbReference type="GO" id="GO:0042026">
    <property type="term" value="P:protein refolding"/>
    <property type="evidence" value="ECO:0007669"/>
    <property type="project" value="TreeGrafter"/>
</dbReference>
<dbReference type="PANTHER" id="PTHR30111">
    <property type="entry name" value="33 KDA CHAPERONIN"/>
    <property type="match status" value="1"/>
</dbReference>
<name>F6D9A1_THICA</name>
<dbReference type="RefSeq" id="WP_013835804.1">
    <property type="nucleotide sequence ID" value="NC_015581.1"/>
</dbReference>
<dbReference type="InterPro" id="IPR023212">
    <property type="entry name" value="Hsp33_helix_hairpin_bin_dom_sf"/>
</dbReference>
<dbReference type="SUPFAM" id="SSF118352">
    <property type="entry name" value="HSP33 redox switch-like"/>
    <property type="match status" value="1"/>
</dbReference>
<dbReference type="PIRSF" id="PIRSF005261">
    <property type="entry name" value="Heat_shock_Hsp33"/>
    <property type="match status" value="1"/>
</dbReference>
<evidence type="ECO:0000256" key="4">
    <source>
        <dbReference type="ARBA" id="ARBA00023186"/>
    </source>
</evidence>